<proteinExistence type="inferred from homology"/>
<gene>
    <name evidence="3" type="ORF">BDD14_2904</name>
</gene>
<comment type="similarity">
    <text evidence="1 2">Belongs to the UPF0102 family.</text>
</comment>
<dbReference type="Gene3D" id="3.40.1350.10">
    <property type="match status" value="1"/>
</dbReference>
<reference evidence="3 4" key="1">
    <citation type="submission" date="2019-02" db="EMBL/GenBank/DDBJ databases">
        <title>Genomic Encyclopedia of Archaeal and Bacterial Type Strains, Phase II (KMG-II): from individual species to whole genera.</title>
        <authorList>
            <person name="Goeker M."/>
        </authorList>
    </citation>
    <scope>NUCLEOTIDE SEQUENCE [LARGE SCALE GENOMIC DNA]</scope>
    <source>
        <strain evidence="3 4">DSM 18101</strain>
    </source>
</reference>
<keyword evidence="3" id="KW-0255">Endonuclease</keyword>
<dbReference type="PANTHER" id="PTHR34039">
    <property type="entry name" value="UPF0102 PROTEIN YRAN"/>
    <property type="match status" value="1"/>
</dbReference>
<evidence type="ECO:0000256" key="2">
    <source>
        <dbReference type="HAMAP-Rule" id="MF_00048"/>
    </source>
</evidence>
<dbReference type="InterPro" id="IPR011856">
    <property type="entry name" value="tRNA_endonuc-like_dom_sf"/>
</dbReference>
<dbReference type="Pfam" id="PF02021">
    <property type="entry name" value="UPF0102"/>
    <property type="match status" value="1"/>
</dbReference>
<evidence type="ECO:0000256" key="1">
    <source>
        <dbReference type="ARBA" id="ARBA00006738"/>
    </source>
</evidence>
<keyword evidence="4" id="KW-1185">Reference proteome</keyword>
<keyword evidence="3" id="KW-0540">Nuclease</keyword>
<dbReference type="EMBL" id="SHKW01000001">
    <property type="protein sequence ID" value="RZU41382.1"/>
    <property type="molecule type" value="Genomic_DNA"/>
</dbReference>
<evidence type="ECO:0000313" key="4">
    <source>
        <dbReference type="Proteomes" id="UP000292958"/>
    </source>
</evidence>
<dbReference type="GO" id="GO:0003676">
    <property type="term" value="F:nucleic acid binding"/>
    <property type="evidence" value="ECO:0007669"/>
    <property type="project" value="InterPro"/>
</dbReference>
<accession>A0A4Q7YU58</accession>
<dbReference type="AlphaFoldDB" id="A0A4Q7YU58"/>
<evidence type="ECO:0000313" key="3">
    <source>
        <dbReference type="EMBL" id="RZU41382.1"/>
    </source>
</evidence>
<protein>
    <recommendedName>
        <fullName evidence="2">UPF0102 protein BDD14_2904</fullName>
    </recommendedName>
</protein>
<name>A0A4Q7YU58_9BACT</name>
<comment type="caution">
    <text evidence="3">The sequence shown here is derived from an EMBL/GenBank/DDBJ whole genome shotgun (WGS) entry which is preliminary data.</text>
</comment>
<dbReference type="Proteomes" id="UP000292958">
    <property type="component" value="Unassembled WGS sequence"/>
</dbReference>
<dbReference type="PANTHER" id="PTHR34039:SF1">
    <property type="entry name" value="UPF0102 PROTEIN YRAN"/>
    <property type="match status" value="1"/>
</dbReference>
<dbReference type="SUPFAM" id="SSF52980">
    <property type="entry name" value="Restriction endonuclease-like"/>
    <property type="match status" value="1"/>
</dbReference>
<dbReference type="HAMAP" id="MF_00048">
    <property type="entry name" value="UPF0102"/>
    <property type="match status" value="1"/>
</dbReference>
<organism evidence="3 4">
    <name type="scientific">Edaphobacter modestus</name>
    <dbReference type="NCBI Taxonomy" id="388466"/>
    <lineage>
        <taxon>Bacteria</taxon>
        <taxon>Pseudomonadati</taxon>
        <taxon>Acidobacteriota</taxon>
        <taxon>Terriglobia</taxon>
        <taxon>Terriglobales</taxon>
        <taxon>Acidobacteriaceae</taxon>
        <taxon>Edaphobacter</taxon>
    </lineage>
</organism>
<dbReference type="InterPro" id="IPR011335">
    <property type="entry name" value="Restrct_endonuc-II-like"/>
</dbReference>
<dbReference type="InterPro" id="IPR003509">
    <property type="entry name" value="UPF0102_YraN-like"/>
</dbReference>
<keyword evidence="3" id="KW-0378">Hydrolase</keyword>
<dbReference type="GO" id="GO:0004519">
    <property type="term" value="F:endonuclease activity"/>
    <property type="evidence" value="ECO:0007669"/>
    <property type="project" value="UniProtKB-KW"/>
</dbReference>
<sequence>MRSDTALVLPPCQETLLRSHTFCDSLLYLWCESARPRSILDRMALPAPTSTARRRPTRLWIDAQAWAIRRLHALHRDGTAAHLQTGALGEREALFHLRRSGYTVVARRWKSSKFRGDLDLVAWHGNVLCFIEVKTRSHRDAFAAEFAVDSEKQRVLRRLARVYLRRLPESARPATARFDVLSIYLASLEETMQPGEPQFVLNQGAFEWA</sequence>